<feature type="coiled-coil region" evidence="1">
    <location>
        <begin position="449"/>
        <end position="476"/>
    </location>
</feature>
<feature type="coiled-coil region" evidence="1">
    <location>
        <begin position="781"/>
        <end position="890"/>
    </location>
</feature>
<dbReference type="EMBL" id="OU892277">
    <property type="protein sequence ID" value="CAG9760541.1"/>
    <property type="molecule type" value="Genomic_DNA"/>
</dbReference>
<evidence type="ECO:0000313" key="5">
    <source>
        <dbReference type="Proteomes" id="UP001152799"/>
    </source>
</evidence>
<keyword evidence="3" id="KW-1133">Transmembrane helix</keyword>
<dbReference type="AlphaFoldDB" id="A0A9N9MCW9"/>
<reference evidence="4" key="1">
    <citation type="submission" date="2022-01" db="EMBL/GenBank/DDBJ databases">
        <authorList>
            <person name="King R."/>
        </authorList>
    </citation>
    <scope>NUCLEOTIDE SEQUENCE</scope>
</reference>
<keyword evidence="3" id="KW-0812">Transmembrane</keyword>
<evidence type="ECO:0000256" key="2">
    <source>
        <dbReference type="SAM" id="MobiDB-lite"/>
    </source>
</evidence>
<dbReference type="OrthoDB" id="10062605at2759"/>
<accession>A0A9N9MCW9</accession>
<evidence type="ECO:0000256" key="3">
    <source>
        <dbReference type="SAM" id="Phobius"/>
    </source>
</evidence>
<evidence type="ECO:0000313" key="4">
    <source>
        <dbReference type="EMBL" id="CAG9760541.1"/>
    </source>
</evidence>
<feature type="compositionally biased region" description="Polar residues" evidence="2">
    <location>
        <begin position="55"/>
        <end position="72"/>
    </location>
</feature>
<keyword evidence="5" id="KW-1185">Reference proteome</keyword>
<feature type="coiled-coil region" evidence="1">
    <location>
        <begin position="624"/>
        <end position="714"/>
    </location>
</feature>
<organism evidence="4 5">
    <name type="scientific">Ceutorhynchus assimilis</name>
    <name type="common">cabbage seed weevil</name>
    <dbReference type="NCBI Taxonomy" id="467358"/>
    <lineage>
        <taxon>Eukaryota</taxon>
        <taxon>Metazoa</taxon>
        <taxon>Ecdysozoa</taxon>
        <taxon>Arthropoda</taxon>
        <taxon>Hexapoda</taxon>
        <taxon>Insecta</taxon>
        <taxon>Pterygota</taxon>
        <taxon>Neoptera</taxon>
        <taxon>Endopterygota</taxon>
        <taxon>Coleoptera</taxon>
        <taxon>Polyphaga</taxon>
        <taxon>Cucujiformia</taxon>
        <taxon>Curculionidae</taxon>
        <taxon>Ceutorhynchinae</taxon>
        <taxon>Ceutorhynchus</taxon>
    </lineage>
</organism>
<feature type="region of interest" description="Disordered" evidence="2">
    <location>
        <begin position="935"/>
        <end position="954"/>
    </location>
</feature>
<feature type="coiled-coil region" evidence="1">
    <location>
        <begin position="82"/>
        <end position="259"/>
    </location>
</feature>
<keyword evidence="1" id="KW-0175">Coiled coil</keyword>
<feature type="region of interest" description="Disordered" evidence="2">
    <location>
        <begin position="31"/>
        <end position="74"/>
    </location>
</feature>
<feature type="transmembrane region" description="Helical" evidence="3">
    <location>
        <begin position="1138"/>
        <end position="1158"/>
    </location>
</feature>
<sequence length="1188" mass="136949">MSHWTRKMMLAAAQGEEFDKSNSLVNVDHHGEVPLKHSTPKSYSRNKEVKKSKDSLNMSNVSGYSLSTSQYEQPEVDNEEEIKKLEHHLQKMFNELTQTREQLTVNEELNEILQQDVLKLHQKLNAEQQINENLRKDKLDNEKLREDLIEAEANIEALKKKVARFQKNISHYENQLEHTEDEKAELERKLRTVTMQKNNCSRELDLVRTELETKEFMLNGFSNSCDKLTQRLVEQQKLIDELQEENEALDYKKTTLEKAAQTKSHSCYHNLDEQLLNDSSPFKTLQECSTLSPLNNCTLDSFHHYSTPPPLAASTQLQIFHQYSTSTLSHLESNLKNAILISQTSTPNKDAVILHFCFNLIGLNSDGEPEAVEENIYFEIKPGNPNDPSGKSANFEITRVLKKDQSEIDLTKFENHTFTLQFQAPLRQHLLHVSDIEYLKKLQEYVVVNATLAKQCQFSKAKIAKLEELLDEIKNKSLDTIQIRVNLDRLQLAKLKGSLGKNVELLVTSMELDGKMSEVTEECNKQETESLVQICESENQALAKVDSRFKVSYTRNNNVQSEIVIFDGTKPIMELIFGKMKHVENNNNGDNINVMIENDVQSKDSSIRKLENDVDIKTSPSKQIKTLEETLHKQISMYNELNENYETLLKSQEELTIEYNNLKLNNEKISEDLHQAIEAHAQKDLLMSQMKRMLEEAQEETTKLNKELAETKENIGTLTKDEIGTIQELGNKNMKLAQTNKEVDQVNDVVNIDFLQLEKEKALTKNFEDLQQKYTLSQLKFKNQSEELTNLQKLYVEVQTENNSNKQEIENLKLKLLKLDRSRSLEKSMSPNKKSSIKSKSYCQLENLIIRLEENLERLNDKYRTEKTKNQQLESRLLSMNESNENLEKIEQLIIEKQKFYDELDMAVTEKTASFNKLHGFQDDLNQSCGETMGKLTKSNRADRPEFSSTGIEDINLPSKENLSIESDSCCKVPSLDVNCLTSDLLREFSLDSRFSGRNLTQEEEKKMTDLLSHLVDNSNTVEKQLELLSGKYHCQYKHMLTLVRDVSNYLTHQNTENAETIVPAYDLLKEIEIQLEELVQNASQVGALICENQELPILVWAMNYISALKRPRKCEWVPKKTKDEYIPKKRSKFCRCITTFSITLFAMAIALSIMLGINYHCRESVPESISCPLDGIFDHVFNGKLPM</sequence>
<protein>
    <submittedName>
        <fullName evidence="4">Uncharacterized protein</fullName>
    </submittedName>
</protein>
<dbReference type="Proteomes" id="UP001152799">
    <property type="component" value="Chromosome 1"/>
</dbReference>
<feature type="compositionally biased region" description="Basic and acidic residues" evidence="2">
    <location>
        <begin position="45"/>
        <end position="54"/>
    </location>
</feature>
<gene>
    <name evidence="4" type="ORF">CEUTPL_LOCUS1268</name>
</gene>
<evidence type="ECO:0000256" key="1">
    <source>
        <dbReference type="SAM" id="Coils"/>
    </source>
</evidence>
<name>A0A9N9MCW9_9CUCU</name>
<proteinExistence type="predicted"/>
<keyword evidence="3" id="KW-0472">Membrane</keyword>